<evidence type="ECO:0000313" key="8">
    <source>
        <dbReference type="Proteomes" id="UP000028922"/>
    </source>
</evidence>
<comment type="caution">
    <text evidence="7">The sequence shown here is derived from an EMBL/GenBank/DDBJ whole genome shotgun (WGS) entry which is preliminary data.</text>
</comment>
<dbReference type="STRING" id="1527444.ucyna2_00996"/>
<evidence type="ECO:0000256" key="1">
    <source>
        <dbReference type="ARBA" id="ARBA00022490"/>
    </source>
</evidence>
<evidence type="ECO:0000256" key="2">
    <source>
        <dbReference type="ARBA" id="ARBA00022552"/>
    </source>
</evidence>
<dbReference type="PANTHER" id="PTHR31760">
    <property type="entry name" value="S-ADENOSYL-L-METHIONINE-DEPENDENT METHYLTRANSFERASES SUPERFAMILY PROTEIN"/>
    <property type="match status" value="1"/>
</dbReference>
<comment type="subcellular location">
    <subcellularLocation>
        <location evidence="6">Cytoplasm</location>
    </subcellularLocation>
</comment>
<feature type="binding site" evidence="6">
    <location>
        <position position="153"/>
    </location>
    <ligand>
        <name>S-adenosyl-L-methionine</name>
        <dbReference type="ChEBI" id="CHEBI:59789"/>
    </ligand>
</feature>
<dbReference type="NCBIfam" id="TIGR00138">
    <property type="entry name" value="rsmG_gidB"/>
    <property type="match status" value="1"/>
</dbReference>
<keyword evidence="5 6" id="KW-0949">S-adenosyl-L-methionine</keyword>
<sequence>MKNQLPIFEKIWEQKLNWKPTKEQLDQWEKLYQEIILINDKVNLTRIVQPEEFWEKHLWDSVTGIIGLQFFQYSKKIKVIDIGTGGGFPGLPINIIFPTWNFTFLDSRRKKIEVVNFLLKTLGLKDSWALTGRAENIAHNSDFREKYDVALIRAVGKSSTCIEYILPFLTIGGIGVLYRGNWDIQEELSLKVILKKLGGKLISVKELKTPLTDSIRNFVYIQKIQPTSKNFPRDIGIPKRNPL</sequence>
<evidence type="ECO:0000256" key="5">
    <source>
        <dbReference type="ARBA" id="ARBA00022691"/>
    </source>
</evidence>
<evidence type="ECO:0000256" key="6">
    <source>
        <dbReference type="HAMAP-Rule" id="MF_00074"/>
    </source>
</evidence>
<name>A0A086CG60_9CHRO</name>
<comment type="function">
    <text evidence="6">Specifically methylates the N7 position of a guanine in 16S rRNA.</text>
</comment>
<dbReference type="SUPFAM" id="SSF53335">
    <property type="entry name" value="S-adenosyl-L-methionine-dependent methyltransferases"/>
    <property type="match status" value="1"/>
</dbReference>
<dbReference type="Pfam" id="PF02527">
    <property type="entry name" value="GidB"/>
    <property type="match status" value="1"/>
</dbReference>
<keyword evidence="4 6" id="KW-0808">Transferase</keyword>
<dbReference type="PATRIC" id="fig|1527444.3.peg.948"/>
<keyword evidence="2 6" id="KW-0698">rRNA processing</keyword>
<evidence type="ECO:0000313" key="7">
    <source>
        <dbReference type="EMBL" id="KFF41174.1"/>
    </source>
</evidence>
<dbReference type="Gene3D" id="3.40.50.150">
    <property type="entry name" value="Vaccinia Virus protein VP39"/>
    <property type="match status" value="1"/>
</dbReference>
<dbReference type="HAMAP" id="MF_00074">
    <property type="entry name" value="16SrRNA_methyltr_G"/>
    <property type="match status" value="1"/>
</dbReference>
<organism evidence="7 8">
    <name type="scientific">Candidatus Atelocyanobacterium thalassa isolate SIO64986</name>
    <dbReference type="NCBI Taxonomy" id="1527444"/>
    <lineage>
        <taxon>Bacteria</taxon>
        <taxon>Bacillati</taxon>
        <taxon>Cyanobacteriota</taxon>
        <taxon>Cyanophyceae</taxon>
        <taxon>Oscillatoriophycideae</taxon>
        <taxon>Chroococcales</taxon>
        <taxon>Aphanothecaceae</taxon>
        <taxon>Candidatus Atelocyanobacterium</taxon>
        <taxon>Candidatus Atelocyanobacterium thalassae</taxon>
    </lineage>
</organism>
<accession>A0A086CG60</accession>
<dbReference type="EMBL" id="JPSP01000012">
    <property type="protein sequence ID" value="KFF41174.1"/>
    <property type="molecule type" value="Genomic_DNA"/>
</dbReference>
<gene>
    <name evidence="6" type="primary">rsmG</name>
    <name evidence="7" type="ORF">ucyna2_00996</name>
</gene>
<keyword evidence="1 6" id="KW-0963">Cytoplasm</keyword>
<evidence type="ECO:0000256" key="4">
    <source>
        <dbReference type="ARBA" id="ARBA00022679"/>
    </source>
</evidence>
<dbReference type="eggNOG" id="COG0357">
    <property type="taxonomic scope" value="Bacteria"/>
</dbReference>
<comment type="caution">
    <text evidence="6">Lacks conserved residue(s) required for the propagation of feature annotation.</text>
</comment>
<proteinExistence type="inferred from homology"/>
<dbReference type="InterPro" id="IPR003682">
    <property type="entry name" value="rRNA_ssu_MeTfrase_G"/>
</dbReference>
<dbReference type="Proteomes" id="UP000028922">
    <property type="component" value="Unassembled WGS sequence"/>
</dbReference>
<feature type="binding site" evidence="6">
    <location>
        <position position="88"/>
    </location>
    <ligand>
        <name>S-adenosyl-L-methionine</name>
        <dbReference type="ChEBI" id="CHEBI:59789"/>
    </ligand>
</feature>
<reference evidence="7 8" key="1">
    <citation type="submission" date="2014-08" db="EMBL/GenBank/DDBJ databases">
        <title>Comparative genomics reveals surprising divergence of two closely related strains of uncultivated UCYN-A cyanobacteria.</title>
        <authorList>
            <person name="Bombar D."/>
            <person name="Heller P."/>
            <person name="Sanchez-Baracaldo P."/>
            <person name="Carter B.J."/>
            <person name="Zert J.P."/>
        </authorList>
    </citation>
    <scope>NUCLEOTIDE SEQUENCE [LARGE SCALE GENOMIC DNA]</scope>
</reference>
<dbReference type="GO" id="GO:0005829">
    <property type="term" value="C:cytosol"/>
    <property type="evidence" value="ECO:0007669"/>
    <property type="project" value="TreeGrafter"/>
</dbReference>
<dbReference type="GO" id="GO:0070043">
    <property type="term" value="F:rRNA (guanine-N7-)-methyltransferase activity"/>
    <property type="evidence" value="ECO:0007669"/>
    <property type="project" value="UniProtKB-UniRule"/>
</dbReference>
<evidence type="ECO:0000256" key="3">
    <source>
        <dbReference type="ARBA" id="ARBA00022603"/>
    </source>
</evidence>
<dbReference type="EC" id="2.1.1.-" evidence="6"/>
<dbReference type="PANTHER" id="PTHR31760:SF0">
    <property type="entry name" value="S-ADENOSYL-L-METHIONINE-DEPENDENT METHYLTRANSFERASES SUPERFAMILY PROTEIN"/>
    <property type="match status" value="1"/>
</dbReference>
<dbReference type="InterPro" id="IPR029063">
    <property type="entry name" value="SAM-dependent_MTases_sf"/>
</dbReference>
<feature type="binding site" evidence="6">
    <location>
        <position position="83"/>
    </location>
    <ligand>
        <name>S-adenosyl-L-methionine</name>
        <dbReference type="ChEBI" id="CHEBI:59789"/>
    </ligand>
</feature>
<keyword evidence="3 6" id="KW-0489">Methyltransferase</keyword>
<feature type="binding site" evidence="6">
    <location>
        <begin position="134"/>
        <end position="135"/>
    </location>
    <ligand>
        <name>S-adenosyl-L-methionine</name>
        <dbReference type="ChEBI" id="CHEBI:59789"/>
    </ligand>
</feature>
<dbReference type="PIRSF" id="PIRSF003078">
    <property type="entry name" value="GidB"/>
    <property type="match status" value="1"/>
</dbReference>
<dbReference type="FunFam" id="3.40.50.150:FF:000041">
    <property type="entry name" value="Ribosomal RNA small subunit methyltransferase G"/>
    <property type="match status" value="1"/>
</dbReference>
<comment type="similarity">
    <text evidence="6">Belongs to the methyltransferase superfamily. RNA methyltransferase RsmG family.</text>
</comment>
<protein>
    <recommendedName>
        <fullName evidence="6">Ribosomal RNA small subunit methyltransferase G</fullName>
        <ecNumber evidence="6">2.1.1.-</ecNumber>
    </recommendedName>
    <alternativeName>
        <fullName evidence="6">16S rRNA 7-methylguanosine methyltransferase</fullName>
        <shortName evidence="6">16S rRNA m7G methyltransferase</shortName>
    </alternativeName>
</protein>
<dbReference type="AlphaFoldDB" id="A0A086CG60"/>